<protein>
    <recommendedName>
        <fullName evidence="2">HTH marR-type domain-containing protein</fullName>
    </recommendedName>
</protein>
<dbReference type="Gene3D" id="1.10.10.10">
    <property type="entry name" value="Winged helix-like DNA-binding domain superfamily/Winged helix DNA-binding domain"/>
    <property type="match status" value="1"/>
</dbReference>
<dbReference type="InterPro" id="IPR036390">
    <property type="entry name" value="WH_DNA-bd_sf"/>
</dbReference>
<gene>
    <name evidence="3" type="ORF">AF335_09425</name>
</gene>
<dbReference type="InterPro" id="IPR039422">
    <property type="entry name" value="MarR/SlyA-like"/>
</dbReference>
<dbReference type="PANTHER" id="PTHR33164">
    <property type="entry name" value="TRANSCRIPTIONAL REGULATOR, MARR FAMILY"/>
    <property type="match status" value="1"/>
</dbReference>
<name>A0A2N8P118_STREU</name>
<accession>A0A2N8P118</accession>
<comment type="caution">
    <text evidence="3">The sequence shown here is derived from an EMBL/GenBank/DDBJ whole genome shotgun (WGS) entry which is preliminary data.</text>
</comment>
<dbReference type="SMART" id="SM00347">
    <property type="entry name" value="HTH_MARR"/>
    <property type="match status" value="1"/>
</dbReference>
<organism evidence="3 4">
    <name type="scientific">Streptomyces eurocidicus</name>
    <name type="common">Streptoverticillium eurocidicus</name>
    <dbReference type="NCBI Taxonomy" id="66423"/>
    <lineage>
        <taxon>Bacteria</taxon>
        <taxon>Bacillati</taxon>
        <taxon>Actinomycetota</taxon>
        <taxon>Actinomycetes</taxon>
        <taxon>Kitasatosporales</taxon>
        <taxon>Streptomycetaceae</taxon>
        <taxon>Streptomyces</taxon>
    </lineage>
</organism>
<feature type="region of interest" description="Disordered" evidence="1">
    <location>
        <begin position="81"/>
        <end position="104"/>
    </location>
</feature>
<evidence type="ECO:0000256" key="1">
    <source>
        <dbReference type="SAM" id="MobiDB-lite"/>
    </source>
</evidence>
<dbReference type="InterPro" id="IPR000835">
    <property type="entry name" value="HTH_MarR-typ"/>
</dbReference>
<dbReference type="Proteomes" id="UP000235945">
    <property type="component" value="Unassembled WGS sequence"/>
</dbReference>
<dbReference type="GO" id="GO:0003700">
    <property type="term" value="F:DNA-binding transcription factor activity"/>
    <property type="evidence" value="ECO:0007669"/>
    <property type="project" value="InterPro"/>
</dbReference>
<proteinExistence type="predicted"/>
<dbReference type="SUPFAM" id="SSF46785">
    <property type="entry name" value="Winged helix' DNA-binding domain"/>
    <property type="match status" value="1"/>
</dbReference>
<sequence length="153" mass="16827">MVDLIRPDGYDHDFALFCAAHRRHNRDADRILAEYGLGRAHHRILFFLAVSPGMSVGDLCRTLDLTKQAFNPPLRTLLTDGWAEAAPAPEDRRRKQLRPTPKGRELEERLRNAKLAPFAAALDAAGPEAAAGWRAIMTSIAGTNLATLPPTPP</sequence>
<dbReference type="PROSITE" id="PS50995">
    <property type="entry name" value="HTH_MARR_2"/>
    <property type="match status" value="1"/>
</dbReference>
<dbReference type="Pfam" id="PF12802">
    <property type="entry name" value="MarR_2"/>
    <property type="match status" value="1"/>
</dbReference>
<reference evidence="4" key="1">
    <citation type="submission" date="2015-07" db="EMBL/GenBank/DDBJ databases">
        <authorList>
            <person name="Graham D.E."/>
            <person name="Giannone R.J."/>
            <person name="Gulvik C.A."/>
            <person name="Hettich R.L."/>
            <person name="Klingeman D.M."/>
            <person name="Mahan K.M."/>
            <person name="Parry R.J."/>
            <person name="Spain J.C."/>
        </authorList>
    </citation>
    <scope>NUCLEOTIDE SEQUENCE [LARGE SCALE GENOMIC DNA]</scope>
    <source>
        <strain evidence="4">ATCC 27428</strain>
    </source>
</reference>
<feature type="domain" description="HTH marR-type" evidence="2">
    <location>
        <begin position="1"/>
        <end position="142"/>
    </location>
</feature>
<keyword evidence="4" id="KW-1185">Reference proteome</keyword>
<dbReference type="InterPro" id="IPR036388">
    <property type="entry name" value="WH-like_DNA-bd_sf"/>
</dbReference>
<evidence type="ECO:0000259" key="2">
    <source>
        <dbReference type="PROSITE" id="PS50995"/>
    </source>
</evidence>
<evidence type="ECO:0000313" key="4">
    <source>
        <dbReference type="Proteomes" id="UP000235945"/>
    </source>
</evidence>
<dbReference type="EMBL" id="LGUI01000002">
    <property type="protein sequence ID" value="PNE34720.1"/>
    <property type="molecule type" value="Genomic_DNA"/>
</dbReference>
<dbReference type="PANTHER" id="PTHR33164:SF44">
    <property type="entry name" value="TRANSCRIPTIONAL REGULATORY PROTEIN"/>
    <property type="match status" value="1"/>
</dbReference>
<dbReference type="AlphaFoldDB" id="A0A2N8P118"/>
<dbReference type="GO" id="GO:0006950">
    <property type="term" value="P:response to stress"/>
    <property type="evidence" value="ECO:0007669"/>
    <property type="project" value="TreeGrafter"/>
</dbReference>
<evidence type="ECO:0000313" key="3">
    <source>
        <dbReference type="EMBL" id="PNE34720.1"/>
    </source>
</evidence>